<dbReference type="RefSeq" id="WP_345482419.1">
    <property type="nucleotide sequence ID" value="NZ_BAABLP010000010.1"/>
</dbReference>
<reference evidence="2" key="1">
    <citation type="journal article" date="2019" name="Int. J. Syst. Evol. Microbiol.">
        <title>The Global Catalogue of Microorganisms (GCM) 10K type strain sequencing project: providing services to taxonomists for standard genome sequencing and annotation.</title>
        <authorList>
            <consortium name="The Broad Institute Genomics Platform"/>
            <consortium name="The Broad Institute Genome Sequencing Center for Infectious Disease"/>
            <person name="Wu L."/>
            <person name="Ma J."/>
        </authorList>
    </citation>
    <scope>NUCLEOTIDE SEQUENCE [LARGE SCALE GENOMIC DNA]</scope>
    <source>
        <strain evidence="2">JCM 19015</strain>
    </source>
</reference>
<proteinExistence type="predicted"/>
<organism evidence="1 2">
    <name type="scientific">Amnibacterium soli</name>
    <dbReference type="NCBI Taxonomy" id="1282736"/>
    <lineage>
        <taxon>Bacteria</taxon>
        <taxon>Bacillati</taxon>
        <taxon>Actinomycetota</taxon>
        <taxon>Actinomycetes</taxon>
        <taxon>Micrococcales</taxon>
        <taxon>Microbacteriaceae</taxon>
        <taxon>Amnibacterium</taxon>
    </lineage>
</organism>
<comment type="caution">
    <text evidence="1">The sequence shown here is derived from an EMBL/GenBank/DDBJ whole genome shotgun (WGS) entry which is preliminary data.</text>
</comment>
<keyword evidence="2" id="KW-1185">Reference proteome</keyword>
<protein>
    <submittedName>
        <fullName evidence="1">Uncharacterized protein</fullName>
    </submittedName>
</protein>
<dbReference type="Proteomes" id="UP001500121">
    <property type="component" value="Unassembled WGS sequence"/>
</dbReference>
<name>A0ABP8ZHG3_9MICO</name>
<accession>A0ABP8ZHG3</accession>
<dbReference type="EMBL" id="BAABLP010000010">
    <property type="protein sequence ID" value="GAA4756766.1"/>
    <property type="molecule type" value="Genomic_DNA"/>
</dbReference>
<gene>
    <name evidence="1" type="ORF">GCM10025783_32650</name>
</gene>
<sequence>MLHLRSAAAPRAKEVAIIDSSPEYDAFGPWVLPVSEESEVPRVFAAHDIDFLRAQAVLKVPRDVARRDVTPRSHLYDQLLVLTPTELEVLTRRGHRFSVQRVARAEVVAVSSGSTLLDGWLTVWAADGSMIDVHFNGSSLPTMTTFADRLADWVDESEFSGTSQELERDALGPLDVGLVNAYNTVAGRRAAFEVLTAYPSRLPAVRRYRVQRLRRARPRLSGAVLSTGSGDLVVLSRRDWVQHSSQPDVSTSRTVIRGDRVTAVSVRPDPLLEGCAEVLVHGGAAHLRLIVPADEAPAFTRARPGG</sequence>
<evidence type="ECO:0000313" key="1">
    <source>
        <dbReference type="EMBL" id="GAA4756766.1"/>
    </source>
</evidence>
<evidence type="ECO:0000313" key="2">
    <source>
        <dbReference type="Proteomes" id="UP001500121"/>
    </source>
</evidence>